<evidence type="ECO:0000256" key="3">
    <source>
        <dbReference type="ARBA" id="ARBA00038412"/>
    </source>
</evidence>
<dbReference type="SMART" id="SM00507">
    <property type="entry name" value="HNHc"/>
    <property type="match status" value="1"/>
</dbReference>
<evidence type="ECO:0000256" key="2">
    <source>
        <dbReference type="ARBA" id="ARBA00022801"/>
    </source>
</evidence>
<gene>
    <name evidence="6" type="ORF">FZD51_05960</name>
</gene>
<dbReference type="InterPro" id="IPR003615">
    <property type="entry name" value="HNH_nuc"/>
</dbReference>
<accession>A0A5D4RFB3</accession>
<comment type="similarity">
    <text evidence="3">Belongs to the HNH nuclease family.</text>
</comment>
<dbReference type="GO" id="GO:0005829">
    <property type="term" value="C:cytosol"/>
    <property type="evidence" value="ECO:0007669"/>
    <property type="project" value="TreeGrafter"/>
</dbReference>
<feature type="domain" description="HNH nuclease" evidence="5">
    <location>
        <begin position="54"/>
        <end position="110"/>
    </location>
</feature>
<comment type="caution">
    <text evidence="6">The sequence shown here is derived from an EMBL/GenBank/DDBJ whole genome shotgun (WGS) entry which is preliminary data.</text>
</comment>
<proteinExistence type="inferred from homology"/>
<dbReference type="Gene3D" id="1.10.30.50">
    <property type="match status" value="1"/>
</dbReference>
<evidence type="ECO:0000256" key="4">
    <source>
        <dbReference type="ARBA" id="ARBA00040194"/>
    </source>
</evidence>
<evidence type="ECO:0000259" key="5">
    <source>
        <dbReference type="SMART" id="SM00507"/>
    </source>
</evidence>
<protein>
    <recommendedName>
        <fullName evidence="4">Putative HNH nuclease YajD</fullName>
    </recommendedName>
</protein>
<keyword evidence="1" id="KW-0540">Nuclease</keyword>
<evidence type="ECO:0000313" key="6">
    <source>
        <dbReference type="EMBL" id="TYS50095.1"/>
    </source>
</evidence>
<dbReference type="InterPro" id="IPR002711">
    <property type="entry name" value="HNH"/>
</dbReference>
<keyword evidence="2" id="KW-0378">Hydrolase</keyword>
<dbReference type="RefSeq" id="WP_148973924.1">
    <property type="nucleotide sequence ID" value="NZ_VTER01000003.1"/>
</dbReference>
<dbReference type="GO" id="GO:0008270">
    <property type="term" value="F:zinc ion binding"/>
    <property type="evidence" value="ECO:0007669"/>
    <property type="project" value="InterPro"/>
</dbReference>
<dbReference type="Pfam" id="PF01844">
    <property type="entry name" value="HNH"/>
    <property type="match status" value="1"/>
</dbReference>
<dbReference type="AlphaFoldDB" id="A0A5D4RFB3"/>
<organism evidence="6 7">
    <name type="scientific">Bacillus infantis</name>
    <dbReference type="NCBI Taxonomy" id="324767"/>
    <lineage>
        <taxon>Bacteria</taxon>
        <taxon>Bacillati</taxon>
        <taxon>Bacillota</taxon>
        <taxon>Bacilli</taxon>
        <taxon>Bacillales</taxon>
        <taxon>Bacillaceae</taxon>
        <taxon>Bacillus</taxon>
    </lineage>
</organism>
<keyword evidence="6" id="KW-0255">Endonuclease</keyword>
<dbReference type="EMBL" id="VTER01000003">
    <property type="protein sequence ID" value="TYS50095.1"/>
    <property type="molecule type" value="Genomic_DNA"/>
</dbReference>
<dbReference type="Proteomes" id="UP000322139">
    <property type="component" value="Unassembled WGS sequence"/>
</dbReference>
<dbReference type="GO" id="GO:0016787">
    <property type="term" value="F:hydrolase activity"/>
    <property type="evidence" value="ECO:0007669"/>
    <property type="project" value="UniProtKB-KW"/>
</dbReference>
<dbReference type="PANTHER" id="PTHR41286">
    <property type="entry name" value="HNH NUCLEASE YAJD-RELATED"/>
    <property type="match status" value="1"/>
</dbReference>
<dbReference type="GO" id="GO:0003676">
    <property type="term" value="F:nucleic acid binding"/>
    <property type="evidence" value="ECO:0007669"/>
    <property type="project" value="InterPro"/>
</dbReference>
<evidence type="ECO:0000313" key="7">
    <source>
        <dbReference type="Proteomes" id="UP000322139"/>
    </source>
</evidence>
<name>A0A5D4RFB3_9BACI</name>
<dbReference type="PANTHER" id="PTHR41286:SF1">
    <property type="entry name" value="HNH NUCLEASE YAJD-RELATED"/>
    <property type="match status" value="1"/>
</dbReference>
<reference evidence="6 7" key="1">
    <citation type="submission" date="2019-08" db="EMBL/GenBank/DDBJ databases">
        <title>Bacillus genomes from the desert of Cuatro Cienegas, Coahuila.</title>
        <authorList>
            <person name="Olmedo-Alvarez G."/>
        </authorList>
    </citation>
    <scope>NUCLEOTIDE SEQUENCE [LARGE SCALE GENOMIC DNA]</scope>
    <source>
        <strain evidence="6 7">CH446_14T</strain>
    </source>
</reference>
<sequence length="126" mass="14562">MAMLKLCSCGTPIDISLNCCEGCKPKQGERHKLYDRYRRDQETAAFYKSTPWRKVREQALARDIGLCQHCLSKGRIKWADMVDHIIPIKEAWELRLVLDNLQSLCNSCHNIKTAEDKKKYARPLGP</sequence>
<dbReference type="GO" id="GO:0004519">
    <property type="term" value="F:endonuclease activity"/>
    <property type="evidence" value="ECO:0007669"/>
    <property type="project" value="UniProtKB-KW"/>
</dbReference>
<dbReference type="CDD" id="cd00085">
    <property type="entry name" value="HNHc"/>
    <property type="match status" value="1"/>
</dbReference>
<evidence type="ECO:0000256" key="1">
    <source>
        <dbReference type="ARBA" id="ARBA00022722"/>
    </source>
</evidence>